<dbReference type="InterPro" id="IPR003043">
    <property type="entry name" value="Uropor_MeTrfase_CS"/>
</dbReference>
<comment type="similarity">
    <text evidence="1 8">Belongs to the precorrin methyltransferase family.</text>
</comment>
<dbReference type="SUPFAM" id="SSF53790">
    <property type="entry name" value="Tetrapyrrole methylase"/>
    <property type="match status" value="1"/>
</dbReference>
<dbReference type="CDD" id="cd11642">
    <property type="entry name" value="SUMT"/>
    <property type="match status" value="1"/>
</dbReference>
<dbReference type="InterPro" id="IPR050161">
    <property type="entry name" value="Siro_Cobalamin_biosynth"/>
</dbReference>
<evidence type="ECO:0000256" key="7">
    <source>
        <dbReference type="ARBA" id="ARBA00025705"/>
    </source>
</evidence>
<evidence type="ECO:0000256" key="5">
    <source>
        <dbReference type="ARBA" id="ARBA00022691"/>
    </source>
</evidence>
<evidence type="ECO:0000313" key="9">
    <source>
        <dbReference type="EMBL" id="QIX21800.1"/>
    </source>
</evidence>
<dbReference type="InterPro" id="IPR035996">
    <property type="entry name" value="4pyrrol_Methylase_sf"/>
</dbReference>
<protein>
    <recommendedName>
        <fullName evidence="2">uroporphyrinogen-III C-methyltransferase</fullName>
        <ecNumber evidence="2">2.1.1.107</ecNumber>
    </recommendedName>
</protein>
<comment type="pathway">
    <text evidence="7">Porphyrin-containing compound metabolism; siroheme biosynthesis; precorrin-2 from uroporphyrinogen III: step 1/1.</text>
</comment>
<keyword evidence="4 8" id="KW-0808">Transferase</keyword>
<reference evidence="9 10" key="1">
    <citation type="submission" date="2020-04" db="EMBL/GenBank/DDBJ databases">
        <title>FDA dAtabase for Regulatory Grade micrObial Sequences (FDA-ARGOS): Supporting development and validation of Infectious Disease Dx tests.</title>
        <authorList>
            <person name="Sciortino C."/>
            <person name="Tallon L."/>
            <person name="Sadzewicz L."/>
            <person name="Vavikolanu K."/>
            <person name="Mehta A."/>
            <person name="Aluvathingal J."/>
            <person name="Nadendla S."/>
            <person name="Nandy P."/>
            <person name="Geyer C."/>
            <person name="Yan Y."/>
            <person name="Sichtig H."/>
        </authorList>
    </citation>
    <scope>NUCLEOTIDE SEQUENCE [LARGE SCALE GENOMIC DNA]</scope>
    <source>
        <strain evidence="9 10">FDAARGOS_633</strain>
    </source>
</reference>
<dbReference type="GO" id="GO:0004851">
    <property type="term" value="F:uroporphyrin-III C-methyltransferase activity"/>
    <property type="evidence" value="ECO:0007669"/>
    <property type="project" value="UniProtKB-EC"/>
</dbReference>
<dbReference type="RefSeq" id="WP_037090094.1">
    <property type="nucleotide sequence ID" value="NZ_CP050898.1"/>
</dbReference>
<evidence type="ECO:0000256" key="4">
    <source>
        <dbReference type="ARBA" id="ARBA00022679"/>
    </source>
</evidence>
<keyword evidence="5" id="KW-0949">S-adenosyl-L-methionine</keyword>
<organism evidence="9 10">
    <name type="scientific">Agrobacterium pusense</name>
    <dbReference type="NCBI Taxonomy" id="648995"/>
    <lineage>
        <taxon>Bacteria</taxon>
        <taxon>Pseudomonadati</taxon>
        <taxon>Pseudomonadota</taxon>
        <taxon>Alphaproteobacteria</taxon>
        <taxon>Hyphomicrobiales</taxon>
        <taxon>Rhizobiaceae</taxon>
        <taxon>Rhizobium/Agrobacterium group</taxon>
        <taxon>Agrobacterium</taxon>
    </lineage>
</organism>
<proteinExistence type="inferred from homology"/>
<sequence length="262" mass="27414">MSIPQILNSIAAKSPAFEAGHVWLAGAGPGDVRYLTLEVALALSQAEIIVRDALVSDDVVALGPQAEIVFAGKRGGKPSATQDDITASLIDFARQGKKVLRLKGGDPFIFGRGGEEAEALVRAGVPFRILPGMTSSLAALASARIPATMRGISRAVTLATGHAAGTEEDLDWLALAKTQEPVVVYMGLKNIGAIAKLLMQGGRAATTPVAVIMSATTEQERIFISKLESIAGDAMRENFEAPALIVIGEIVSMRERLGVSQA</sequence>
<dbReference type="GO" id="GO:0032259">
    <property type="term" value="P:methylation"/>
    <property type="evidence" value="ECO:0007669"/>
    <property type="project" value="UniProtKB-KW"/>
</dbReference>
<dbReference type="Gene3D" id="3.40.1010.10">
    <property type="entry name" value="Cobalt-precorrin-4 Transmethylase, Domain 1"/>
    <property type="match status" value="1"/>
</dbReference>
<evidence type="ECO:0000256" key="2">
    <source>
        <dbReference type="ARBA" id="ARBA00012162"/>
    </source>
</evidence>
<dbReference type="FunFam" id="3.40.1010.10:FF:000001">
    <property type="entry name" value="Siroheme synthase"/>
    <property type="match status" value="1"/>
</dbReference>
<evidence type="ECO:0000256" key="1">
    <source>
        <dbReference type="ARBA" id="ARBA00005879"/>
    </source>
</evidence>
<evidence type="ECO:0000256" key="8">
    <source>
        <dbReference type="RuleBase" id="RU003960"/>
    </source>
</evidence>
<dbReference type="EC" id="2.1.1.107" evidence="2"/>
<gene>
    <name evidence="9" type="primary">cobA</name>
    <name evidence="9" type="ORF">FOB41_11895</name>
</gene>
<dbReference type="PROSITE" id="PS00840">
    <property type="entry name" value="SUMT_2"/>
    <property type="match status" value="1"/>
</dbReference>
<dbReference type="InterPro" id="IPR014776">
    <property type="entry name" value="4pyrrole_Mease_sub2"/>
</dbReference>
<keyword evidence="6" id="KW-0627">Porphyrin biosynthesis</keyword>
<dbReference type="InterPro" id="IPR006366">
    <property type="entry name" value="CobA/CysG_C"/>
</dbReference>
<dbReference type="Proteomes" id="UP000500870">
    <property type="component" value="Chromosome 1"/>
</dbReference>
<evidence type="ECO:0000256" key="6">
    <source>
        <dbReference type="ARBA" id="ARBA00023244"/>
    </source>
</evidence>
<name>A0A1L9CBQ3_9HYPH</name>
<evidence type="ECO:0000313" key="10">
    <source>
        <dbReference type="Proteomes" id="UP000500870"/>
    </source>
</evidence>
<accession>A0A1L9CBQ3</accession>
<dbReference type="UniPathway" id="UPA00262">
    <property type="reaction ID" value="UER00211"/>
</dbReference>
<dbReference type="NCBIfam" id="NF004790">
    <property type="entry name" value="PRK06136.1"/>
    <property type="match status" value="1"/>
</dbReference>
<dbReference type="NCBIfam" id="TIGR01469">
    <property type="entry name" value="cobA_cysG_Cterm"/>
    <property type="match status" value="1"/>
</dbReference>
<dbReference type="EMBL" id="CP050898">
    <property type="protein sequence ID" value="QIX21800.1"/>
    <property type="molecule type" value="Genomic_DNA"/>
</dbReference>
<evidence type="ECO:0000256" key="3">
    <source>
        <dbReference type="ARBA" id="ARBA00022603"/>
    </source>
</evidence>
<dbReference type="Pfam" id="PF00590">
    <property type="entry name" value="TP_methylase"/>
    <property type="match status" value="1"/>
</dbReference>
<dbReference type="GO" id="GO:0019354">
    <property type="term" value="P:siroheme biosynthetic process"/>
    <property type="evidence" value="ECO:0007669"/>
    <property type="project" value="UniProtKB-UniPathway"/>
</dbReference>
<dbReference type="Gene3D" id="3.30.950.10">
    <property type="entry name" value="Methyltransferase, Cobalt-precorrin-4 Transmethylase, Domain 2"/>
    <property type="match status" value="1"/>
</dbReference>
<dbReference type="InterPro" id="IPR014777">
    <property type="entry name" value="4pyrrole_Mease_sub1"/>
</dbReference>
<dbReference type="PANTHER" id="PTHR45790">
    <property type="entry name" value="SIROHEME SYNTHASE-RELATED"/>
    <property type="match status" value="1"/>
</dbReference>
<dbReference type="AlphaFoldDB" id="A0A1L9CBQ3"/>
<dbReference type="PANTHER" id="PTHR45790:SF3">
    <property type="entry name" value="S-ADENOSYL-L-METHIONINE-DEPENDENT UROPORPHYRINOGEN III METHYLTRANSFERASE, CHLOROPLASTIC"/>
    <property type="match status" value="1"/>
</dbReference>
<keyword evidence="3 8" id="KW-0489">Methyltransferase</keyword>
<dbReference type="InterPro" id="IPR000878">
    <property type="entry name" value="4pyrrol_Mease"/>
</dbReference>